<feature type="domain" description="HD/PDEase" evidence="10">
    <location>
        <begin position="237"/>
        <end position="377"/>
    </location>
</feature>
<dbReference type="InterPro" id="IPR032828">
    <property type="entry name" value="PolyA_RNA-bd"/>
</dbReference>
<dbReference type="GO" id="GO:0000166">
    <property type="term" value="F:nucleotide binding"/>
    <property type="evidence" value="ECO:0007669"/>
    <property type="project" value="UniProtKB-KW"/>
</dbReference>
<evidence type="ECO:0000256" key="6">
    <source>
        <dbReference type="ARBA" id="ARBA00022741"/>
    </source>
</evidence>
<dbReference type="Gene3D" id="1.10.246.80">
    <property type="match status" value="1"/>
</dbReference>
<gene>
    <name evidence="11" type="ORF">SAMN02745784_01719</name>
</gene>
<evidence type="ECO:0000259" key="10">
    <source>
        <dbReference type="SMART" id="SM00471"/>
    </source>
</evidence>
<sequence length="443" mass="51712">MVFNIPEYVEIIINKLEEKGFNAYIVGGSVRDILLDREPSDFDITTDALPEEIEEIFSEYITLEVGKKFGTVVVVQDEGIVEVTTFRADGEYIDGRRPEKVYFSKNVFEDLSRRDFTINAMAYNKKTGLIDYFHGVEDLEKRRIKAVGNPYNRLKEDYLRIMRAVRFATQLEFFIDEETLHACRLYSKHISEISIERIREEIFKIILSQKPSYGIKLMKDIKILDIILPEMINTIGFNQHNPHHNKDVFQHIMCVLDETTPILHLRLAALFHDIGKPCTLTIDEEGIGHFYGHDKLGAKMAKEILQRWKTPKDIIVKVEMLVHKHMTQHDNLKEKGLKRLLSTFGEEEIFTLLELQKADRVCSNKEANIKDLLEREEKIKDIIKNKEVYNKNQLAINGRDVIELGYKEGKIIGEILDYLLEKVLEKPELDEKEKLINIIKERF</sequence>
<dbReference type="CDD" id="cd05398">
    <property type="entry name" value="NT_ClassII-CCAase"/>
    <property type="match status" value="1"/>
</dbReference>
<keyword evidence="2 9" id="KW-0808">Transferase</keyword>
<dbReference type="Pfam" id="PF13735">
    <property type="entry name" value="tRNA_NucTran2_2"/>
    <property type="match status" value="1"/>
</dbReference>
<accession>A0A1M4W4E1</accession>
<evidence type="ECO:0000313" key="12">
    <source>
        <dbReference type="Proteomes" id="UP000184114"/>
    </source>
</evidence>
<comment type="cofactor">
    <cofactor evidence="1">
        <name>Mg(2+)</name>
        <dbReference type="ChEBI" id="CHEBI:18420"/>
    </cofactor>
</comment>
<dbReference type="NCBIfam" id="TIGR00277">
    <property type="entry name" value="HDIG"/>
    <property type="match status" value="1"/>
</dbReference>
<organism evidence="11 12">
    <name type="scientific">Tissierella praeacuta DSM 18095</name>
    <dbReference type="NCBI Taxonomy" id="1123404"/>
    <lineage>
        <taxon>Bacteria</taxon>
        <taxon>Bacillati</taxon>
        <taxon>Bacillota</taxon>
        <taxon>Tissierellia</taxon>
        <taxon>Tissierellales</taxon>
        <taxon>Tissierellaceae</taxon>
        <taxon>Tissierella</taxon>
    </lineage>
</organism>
<name>A0A1M4W4E1_9FIRM</name>
<dbReference type="EMBL" id="FQTY01000006">
    <property type="protein sequence ID" value="SHE76131.1"/>
    <property type="molecule type" value="Genomic_DNA"/>
</dbReference>
<dbReference type="STRING" id="1123404.SAMN02745784_01719"/>
<dbReference type="SUPFAM" id="SSF81301">
    <property type="entry name" value="Nucleotidyltransferase"/>
    <property type="match status" value="1"/>
</dbReference>
<dbReference type="AlphaFoldDB" id="A0A1M4W4E1"/>
<keyword evidence="4" id="KW-0548">Nucleotidyltransferase</keyword>
<protein>
    <submittedName>
        <fullName evidence="11">tRNA nucleotidyltransferase (CCA-adding enzyme)</fullName>
    </submittedName>
</protein>
<evidence type="ECO:0000256" key="2">
    <source>
        <dbReference type="ARBA" id="ARBA00022679"/>
    </source>
</evidence>
<dbReference type="InterPro" id="IPR003607">
    <property type="entry name" value="HD/PDEase_dom"/>
</dbReference>
<dbReference type="GO" id="GO:0046872">
    <property type="term" value="F:metal ion binding"/>
    <property type="evidence" value="ECO:0007669"/>
    <property type="project" value="UniProtKB-KW"/>
</dbReference>
<evidence type="ECO:0000256" key="3">
    <source>
        <dbReference type="ARBA" id="ARBA00022694"/>
    </source>
</evidence>
<dbReference type="CDD" id="cd00077">
    <property type="entry name" value="HDc"/>
    <property type="match status" value="1"/>
</dbReference>
<dbReference type="PANTHER" id="PTHR46173">
    <property type="entry name" value="CCA TRNA NUCLEOTIDYLTRANSFERASE 1, MITOCHONDRIAL"/>
    <property type="match status" value="1"/>
</dbReference>
<dbReference type="GO" id="GO:0008033">
    <property type="term" value="P:tRNA processing"/>
    <property type="evidence" value="ECO:0007669"/>
    <property type="project" value="UniProtKB-KW"/>
</dbReference>
<proteinExistence type="inferred from homology"/>
<evidence type="ECO:0000256" key="8">
    <source>
        <dbReference type="ARBA" id="ARBA00022884"/>
    </source>
</evidence>
<evidence type="ECO:0000256" key="9">
    <source>
        <dbReference type="RuleBase" id="RU003953"/>
    </source>
</evidence>
<dbReference type="Gene3D" id="1.10.3090.10">
    <property type="entry name" value="cca-adding enzyme, domain 2"/>
    <property type="match status" value="1"/>
</dbReference>
<comment type="similarity">
    <text evidence="9">Belongs to the tRNA nucleotidyltransferase/poly(A) polymerase family.</text>
</comment>
<evidence type="ECO:0000313" key="11">
    <source>
        <dbReference type="EMBL" id="SHE76131.1"/>
    </source>
</evidence>
<dbReference type="RefSeq" id="WP_072975438.1">
    <property type="nucleotide sequence ID" value="NZ_FQTY01000006.1"/>
</dbReference>
<keyword evidence="7" id="KW-0460">Magnesium</keyword>
<dbReference type="GeneID" id="90994308"/>
<keyword evidence="3" id="KW-0819">tRNA processing</keyword>
<keyword evidence="6" id="KW-0547">Nucleotide-binding</keyword>
<dbReference type="SMART" id="SM00471">
    <property type="entry name" value="HDc"/>
    <property type="match status" value="1"/>
</dbReference>
<dbReference type="PANTHER" id="PTHR46173:SF1">
    <property type="entry name" value="CCA TRNA NUCLEOTIDYLTRANSFERASE 1, MITOCHONDRIAL"/>
    <property type="match status" value="1"/>
</dbReference>
<reference evidence="12" key="1">
    <citation type="submission" date="2016-11" db="EMBL/GenBank/DDBJ databases">
        <authorList>
            <person name="Varghese N."/>
            <person name="Submissions S."/>
        </authorList>
    </citation>
    <scope>NUCLEOTIDE SEQUENCE [LARGE SCALE GENOMIC DNA]</scope>
    <source>
        <strain evidence="12">DSM 18095</strain>
    </source>
</reference>
<dbReference type="InterPro" id="IPR006675">
    <property type="entry name" value="HDIG_dom"/>
</dbReference>
<dbReference type="GO" id="GO:0000049">
    <property type="term" value="F:tRNA binding"/>
    <property type="evidence" value="ECO:0007669"/>
    <property type="project" value="TreeGrafter"/>
</dbReference>
<dbReference type="Pfam" id="PF12627">
    <property type="entry name" value="PolyA_pol_RNAbd"/>
    <property type="match status" value="1"/>
</dbReference>
<evidence type="ECO:0000256" key="1">
    <source>
        <dbReference type="ARBA" id="ARBA00001946"/>
    </source>
</evidence>
<dbReference type="Gene3D" id="3.30.460.10">
    <property type="entry name" value="Beta Polymerase, domain 2"/>
    <property type="match status" value="1"/>
</dbReference>
<evidence type="ECO:0000256" key="7">
    <source>
        <dbReference type="ARBA" id="ARBA00022842"/>
    </source>
</evidence>
<keyword evidence="8 9" id="KW-0694">RNA-binding</keyword>
<dbReference type="Pfam" id="PF01743">
    <property type="entry name" value="PolyA_pol"/>
    <property type="match status" value="1"/>
</dbReference>
<dbReference type="InterPro" id="IPR032810">
    <property type="entry name" value="CCA-adding_enz_C"/>
</dbReference>
<dbReference type="InterPro" id="IPR002646">
    <property type="entry name" value="PolA_pol_head_dom"/>
</dbReference>
<dbReference type="SUPFAM" id="SSF81891">
    <property type="entry name" value="Poly A polymerase C-terminal region-like"/>
    <property type="match status" value="1"/>
</dbReference>
<keyword evidence="12" id="KW-1185">Reference proteome</keyword>
<dbReference type="GO" id="GO:0016779">
    <property type="term" value="F:nucleotidyltransferase activity"/>
    <property type="evidence" value="ECO:0007669"/>
    <property type="project" value="UniProtKB-KW"/>
</dbReference>
<keyword evidence="5" id="KW-0479">Metal-binding</keyword>
<dbReference type="InterPro" id="IPR043519">
    <property type="entry name" value="NT_sf"/>
</dbReference>
<evidence type="ECO:0000256" key="5">
    <source>
        <dbReference type="ARBA" id="ARBA00022723"/>
    </source>
</evidence>
<evidence type="ECO:0000256" key="4">
    <source>
        <dbReference type="ARBA" id="ARBA00022695"/>
    </source>
</evidence>
<dbReference type="InterPro" id="IPR050264">
    <property type="entry name" value="Bact_CCA-adding_enz_type3_sf"/>
</dbReference>
<dbReference type="Proteomes" id="UP000184114">
    <property type="component" value="Unassembled WGS sequence"/>
</dbReference>